<proteinExistence type="predicted"/>
<dbReference type="Pfam" id="PF07332">
    <property type="entry name" value="Phage_holin_3_6"/>
    <property type="match status" value="1"/>
</dbReference>
<reference evidence="3" key="1">
    <citation type="journal article" date="2019" name="Int. J. Syst. Evol. Microbiol.">
        <title>The Global Catalogue of Microorganisms (GCM) 10K type strain sequencing project: providing services to taxonomists for standard genome sequencing and annotation.</title>
        <authorList>
            <consortium name="The Broad Institute Genomics Platform"/>
            <consortium name="The Broad Institute Genome Sequencing Center for Infectious Disease"/>
            <person name="Wu L."/>
            <person name="Ma J."/>
        </authorList>
    </citation>
    <scope>NUCLEOTIDE SEQUENCE [LARGE SCALE GENOMIC DNA]</scope>
    <source>
        <strain evidence="3">Q85</strain>
    </source>
</reference>
<dbReference type="InterPro" id="IPR009937">
    <property type="entry name" value="Phage_holin_3_6"/>
</dbReference>
<protein>
    <submittedName>
        <fullName evidence="2">Phage holin family protein</fullName>
    </submittedName>
</protein>
<organism evidence="2 3">
    <name type="scientific">Sphingomonas floccifaciens</name>
    <dbReference type="NCBI Taxonomy" id="1844115"/>
    <lineage>
        <taxon>Bacteria</taxon>
        <taxon>Pseudomonadati</taxon>
        <taxon>Pseudomonadota</taxon>
        <taxon>Alphaproteobacteria</taxon>
        <taxon>Sphingomonadales</taxon>
        <taxon>Sphingomonadaceae</taxon>
        <taxon>Sphingomonas</taxon>
    </lineage>
</organism>
<keyword evidence="1" id="KW-0472">Membrane</keyword>
<accession>A0ABW4NAN9</accession>
<dbReference type="EMBL" id="JBHUFC010000002">
    <property type="protein sequence ID" value="MFD1787202.1"/>
    <property type="molecule type" value="Genomic_DNA"/>
</dbReference>
<evidence type="ECO:0000256" key="1">
    <source>
        <dbReference type="SAM" id="Phobius"/>
    </source>
</evidence>
<comment type="caution">
    <text evidence="2">The sequence shown here is derived from an EMBL/GenBank/DDBJ whole genome shotgun (WGS) entry which is preliminary data.</text>
</comment>
<gene>
    <name evidence="2" type="ORF">ACFSC3_06435</name>
</gene>
<evidence type="ECO:0000313" key="2">
    <source>
        <dbReference type="EMBL" id="MFD1787202.1"/>
    </source>
</evidence>
<keyword evidence="3" id="KW-1185">Reference proteome</keyword>
<dbReference type="Proteomes" id="UP001597283">
    <property type="component" value="Unassembled WGS sequence"/>
</dbReference>
<feature type="transmembrane region" description="Helical" evidence="1">
    <location>
        <begin position="51"/>
        <end position="76"/>
    </location>
</feature>
<evidence type="ECO:0000313" key="3">
    <source>
        <dbReference type="Proteomes" id="UP001597283"/>
    </source>
</evidence>
<keyword evidence="1" id="KW-0812">Transmembrane</keyword>
<dbReference type="RefSeq" id="WP_380939563.1">
    <property type="nucleotide sequence ID" value="NZ_JBHUFC010000002.1"/>
</dbReference>
<feature type="transmembrane region" description="Helical" evidence="1">
    <location>
        <begin position="82"/>
        <end position="102"/>
    </location>
</feature>
<sequence length="116" mass="11062">MAGLPDEAEVGTGIGDAIGQVAEDAKAYALAQVDVAKAVAAARFRAAKAGLILGVTAVLLAGSALTALLVGLIIALSTLTGPLLATAIVVVVVLAIAGILGARAASSLSRAFGGGA</sequence>
<keyword evidence="1" id="KW-1133">Transmembrane helix</keyword>
<name>A0ABW4NAN9_9SPHN</name>